<keyword evidence="3" id="KW-0675">Receptor</keyword>
<keyword evidence="2" id="KW-0804">Transcription</keyword>
<reference evidence="6" key="1">
    <citation type="submission" date="2023-10" db="EMBL/GenBank/DDBJ databases">
        <title>Genome assembly of Pristionchus species.</title>
        <authorList>
            <person name="Yoshida K."/>
            <person name="Sommer R.J."/>
        </authorList>
    </citation>
    <scope>NUCLEOTIDE SEQUENCE</scope>
    <source>
        <strain evidence="6">RS0144</strain>
    </source>
</reference>
<evidence type="ECO:0000256" key="4">
    <source>
        <dbReference type="SAM" id="MobiDB-lite"/>
    </source>
</evidence>
<dbReference type="InterPro" id="IPR035500">
    <property type="entry name" value="NHR-like_dom_sf"/>
</dbReference>
<dbReference type="GO" id="GO:0003700">
    <property type="term" value="F:DNA-binding transcription factor activity"/>
    <property type="evidence" value="ECO:0007669"/>
    <property type="project" value="TreeGrafter"/>
</dbReference>
<feature type="domain" description="NR LBD" evidence="5">
    <location>
        <begin position="128"/>
        <end position="206"/>
    </location>
</feature>
<protein>
    <recommendedName>
        <fullName evidence="5">NR LBD domain-containing protein</fullName>
    </recommendedName>
</protein>
<dbReference type="Pfam" id="PF00104">
    <property type="entry name" value="Hormone_recep"/>
    <property type="match status" value="1"/>
</dbReference>
<evidence type="ECO:0000259" key="5">
    <source>
        <dbReference type="Pfam" id="PF00104"/>
    </source>
</evidence>
<evidence type="ECO:0000256" key="3">
    <source>
        <dbReference type="ARBA" id="ARBA00023170"/>
    </source>
</evidence>
<dbReference type="SUPFAM" id="SSF48508">
    <property type="entry name" value="Nuclear receptor ligand-binding domain"/>
    <property type="match status" value="1"/>
</dbReference>
<dbReference type="AlphaFoldDB" id="A0AAV5TEB0"/>
<evidence type="ECO:0000256" key="1">
    <source>
        <dbReference type="ARBA" id="ARBA00023015"/>
    </source>
</evidence>
<organism evidence="6 7">
    <name type="scientific">Pristionchus entomophagus</name>
    <dbReference type="NCBI Taxonomy" id="358040"/>
    <lineage>
        <taxon>Eukaryota</taxon>
        <taxon>Metazoa</taxon>
        <taxon>Ecdysozoa</taxon>
        <taxon>Nematoda</taxon>
        <taxon>Chromadorea</taxon>
        <taxon>Rhabditida</taxon>
        <taxon>Rhabditina</taxon>
        <taxon>Diplogasteromorpha</taxon>
        <taxon>Diplogasteroidea</taxon>
        <taxon>Neodiplogasteridae</taxon>
        <taxon>Pristionchus</taxon>
    </lineage>
</organism>
<dbReference type="GO" id="GO:0005634">
    <property type="term" value="C:nucleus"/>
    <property type="evidence" value="ECO:0007669"/>
    <property type="project" value="TreeGrafter"/>
</dbReference>
<name>A0AAV5TEB0_9BILA</name>
<evidence type="ECO:0000313" key="6">
    <source>
        <dbReference type="EMBL" id="GMS91224.1"/>
    </source>
</evidence>
<dbReference type="EMBL" id="BTSX01000003">
    <property type="protein sequence ID" value="GMS91224.1"/>
    <property type="molecule type" value="Genomic_DNA"/>
</dbReference>
<evidence type="ECO:0000313" key="7">
    <source>
        <dbReference type="Proteomes" id="UP001432027"/>
    </source>
</evidence>
<keyword evidence="7" id="KW-1185">Reference proteome</keyword>
<dbReference type="InterPro" id="IPR000536">
    <property type="entry name" value="Nucl_hrmn_rcpt_lig-bd"/>
</dbReference>
<accession>A0AAV5TEB0</accession>
<proteinExistence type="predicted"/>
<dbReference type="PANTHER" id="PTHR46011:SF6">
    <property type="entry name" value="HIGH ZINC ACTIVATED NUCLEAR RECEPTOR PROTEIN"/>
    <property type="match status" value="1"/>
</dbReference>
<feature type="region of interest" description="Disordered" evidence="4">
    <location>
        <begin position="1"/>
        <end position="24"/>
    </location>
</feature>
<keyword evidence="1" id="KW-0805">Transcription regulation</keyword>
<evidence type="ECO:0000256" key="2">
    <source>
        <dbReference type="ARBA" id="ARBA00023163"/>
    </source>
</evidence>
<comment type="caution">
    <text evidence="6">The sequence shown here is derived from an EMBL/GenBank/DDBJ whole genome shotgun (WGS) entry which is preliminary data.</text>
</comment>
<dbReference type="Proteomes" id="UP001432027">
    <property type="component" value="Unassembled WGS sequence"/>
</dbReference>
<dbReference type="PANTHER" id="PTHR46011">
    <property type="entry name" value="NUCLEAR HORMONE RECEPTOR FAMILY MEMBER NHR-86-RELATED"/>
    <property type="match status" value="1"/>
</dbReference>
<gene>
    <name evidence="6" type="ORF">PENTCL1PPCAC_13399</name>
</gene>
<sequence>MVAQNASAIEESDQAPDEYPFNKGSGANVRFMDNDILRMKMPGSSLSPADSSASVPRLIHGTPLISKLSEKYRVMCETRLTSELSSRADPPHPLRVNEREYPLYLAPYDSVNRANRIFLTTLLQFGVASFPEFTTFKERDKWTIVTNFFSRLRTFESAYRADKMFPDEMEKGFQGYTLYFSEEVVDHFFDDCPNIGDKEEAKRVMKNRFKSNLGPHRESI</sequence>